<dbReference type="GO" id="GO:0016887">
    <property type="term" value="F:ATP hydrolysis activity"/>
    <property type="evidence" value="ECO:0007669"/>
    <property type="project" value="InterPro"/>
</dbReference>
<dbReference type="Proteomes" id="UP000000753">
    <property type="component" value="Chromosome"/>
</dbReference>
<reference evidence="3 4" key="1">
    <citation type="journal article" date="2008" name="PLoS ONE">
        <title>Environmental adaptation: genomic analysis of the piezotolerant and psychrotolerant deep-sea iron reducing bacterium Shewanella piezotolerans WP3.</title>
        <authorList>
            <person name="Wang F."/>
            <person name="Wang J."/>
            <person name="Jian H."/>
            <person name="Zhang B."/>
            <person name="Li S."/>
            <person name="Wang F."/>
            <person name="Zeng X."/>
            <person name="Gao L."/>
            <person name="Bartlett D.H."/>
            <person name="Yu J."/>
            <person name="Hu S."/>
            <person name="Xiao X."/>
        </authorList>
    </citation>
    <scope>NUCLEOTIDE SEQUENCE [LARGE SCALE GENOMIC DNA]</scope>
    <source>
        <strain evidence="4">WP3 / JCM 13877</strain>
    </source>
</reference>
<dbReference type="EMBL" id="CP000472">
    <property type="protein sequence ID" value="ACJ28157.1"/>
    <property type="molecule type" value="Genomic_DNA"/>
</dbReference>
<accession>B8CJR0</accession>
<evidence type="ECO:0000259" key="1">
    <source>
        <dbReference type="Pfam" id="PF07726"/>
    </source>
</evidence>
<dbReference type="Gene3D" id="1.10.8.80">
    <property type="entry name" value="Magnesium chelatase subunit I, C-Terminal domain"/>
    <property type="match status" value="1"/>
</dbReference>
<dbReference type="InterPro" id="IPR041628">
    <property type="entry name" value="ChlI/MoxR_AAA_lid"/>
</dbReference>
<gene>
    <name evidence="3" type="ordered locus">swp_1370</name>
</gene>
<dbReference type="eggNOG" id="COG0714">
    <property type="taxonomic scope" value="Bacteria"/>
</dbReference>
<dbReference type="HOGENOM" id="CLU_034716_2_0_6"/>
<dbReference type="PANTHER" id="PTHR42759:SF1">
    <property type="entry name" value="MAGNESIUM-CHELATASE SUBUNIT CHLD"/>
    <property type="match status" value="1"/>
</dbReference>
<proteinExistence type="predicted"/>
<evidence type="ECO:0000313" key="3">
    <source>
        <dbReference type="EMBL" id="ACJ28157.1"/>
    </source>
</evidence>
<organism evidence="3 4">
    <name type="scientific">Shewanella piezotolerans (strain WP3 / JCM 13877)</name>
    <dbReference type="NCBI Taxonomy" id="225849"/>
    <lineage>
        <taxon>Bacteria</taxon>
        <taxon>Pseudomonadati</taxon>
        <taxon>Pseudomonadota</taxon>
        <taxon>Gammaproteobacteria</taxon>
        <taxon>Alteromonadales</taxon>
        <taxon>Shewanellaceae</taxon>
        <taxon>Shewanella</taxon>
    </lineage>
</organism>
<dbReference type="Pfam" id="PF17863">
    <property type="entry name" value="AAA_lid_2"/>
    <property type="match status" value="1"/>
</dbReference>
<dbReference type="InterPro" id="IPR050764">
    <property type="entry name" value="CbbQ/NirQ/NorQ/GpvN"/>
</dbReference>
<dbReference type="InterPro" id="IPR011703">
    <property type="entry name" value="ATPase_AAA-3"/>
</dbReference>
<dbReference type="PIRSF" id="PIRSF002849">
    <property type="entry name" value="AAA_ATPase_chaperone_MoxR_prd"/>
    <property type="match status" value="1"/>
</dbReference>
<protein>
    <submittedName>
        <fullName evidence="3">MoxR protein</fullName>
    </submittedName>
</protein>
<sequence length="333" mass="36769">MYTKGIHCMDSQAIYSQLNQLQVALEKQVLGQEHVLKGLVLALLADGHVLLEGLPGTAKTRSVKTLADLLNLSQGRVQFTPDLLPSDVIGYEALSSSENNNIDFNPGPIFNHILLADEINRAPPKVQSALLEAMEERQVTIGNTSHPMQAVFLVLATQNPVEQEGTYPLPEAQMDRFLFKVVIDYPDDETELAIIRLTRGQEAQNDTESLNIDNAEELIMQGRQLVHQVFMSESIEKYIVALVMGTRKPERYPNSELHKYIKIGASPRASIALDKASRAHAVLEGRDYVDPDDVRAVVLAVLSHRLMLSYAAVADGLSAQDVVRELVSVTPVL</sequence>
<dbReference type="STRING" id="225849.swp_1370"/>
<dbReference type="InterPro" id="IPR027417">
    <property type="entry name" value="P-loop_NTPase"/>
</dbReference>
<dbReference type="SUPFAM" id="SSF52540">
    <property type="entry name" value="P-loop containing nucleoside triphosphate hydrolases"/>
    <property type="match status" value="1"/>
</dbReference>
<dbReference type="KEGG" id="swp:swp_1370"/>
<dbReference type="AlphaFoldDB" id="B8CJR0"/>
<evidence type="ECO:0000313" key="4">
    <source>
        <dbReference type="Proteomes" id="UP000000753"/>
    </source>
</evidence>
<name>B8CJR0_SHEPW</name>
<evidence type="ECO:0000259" key="2">
    <source>
        <dbReference type="Pfam" id="PF17863"/>
    </source>
</evidence>
<dbReference type="PANTHER" id="PTHR42759">
    <property type="entry name" value="MOXR FAMILY PROTEIN"/>
    <property type="match status" value="1"/>
</dbReference>
<dbReference type="GO" id="GO:0005524">
    <property type="term" value="F:ATP binding"/>
    <property type="evidence" value="ECO:0007669"/>
    <property type="project" value="InterPro"/>
</dbReference>
<keyword evidence="4" id="KW-1185">Reference proteome</keyword>
<dbReference type="Pfam" id="PF07726">
    <property type="entry name" value="AAA_3"/>
    <property type="match status" value="1"/>
</dbReference>
<dbReference type="Gene3D" id="3.40.50.300">
    <property type="entry name" value="P-loop containing nucleotide triphosphate hydrolases"/>
    <property type="match status" value="1"/>
</dbReference>
<feature type="domain" description="ATPase AAA-3" evidence="1">
    <location>
        <begin position="48"/>
        <end position="179"/>
    </location>
</feature>
<feature type="domain" description="ChlI/MoxR AAA lid" evidence="2">
    <location>
        <begin position="258"/>
        <end position="325"/>
    </location>
</feature>